<proteinExistence type="predicted"/>
<keyword evidence="1" id="KW-0732">Signal</keyword>
<evidence type="ECO:0000313" key="2">
    <source>
        <dbReference type="EMBL" id="ELU37916.1"/>
    </source>
</evidence>
<evidence type="ECO:0000313" key="3">
    <source>
        <dbReference type="Proteomes" id="UP000011668"/>
    </source>
</evidence>
<organism evidence="2 3">
    <name type="scientific">Thanatephorus cucumeris (strain AG1-IA)</name>
    <name type="common">Rice sheath blight fungus</name>
    <name type="synonym">Rhizoctonia solani</name>
    <dbReference type="NCBI Taxonomy" id="983506"/>
    <lineage>
        <taxon>Eukaryota</taxon>
        <taxon>Fungi</taxon>
        <taxon>Dikarya</taxon>
        <taxon>Basidiomycota</taxon>
        <taxon>Agaricomycotina</taxon>
        <taxon>Agaricomycetes</taxon>
        <taxon>Cantharellales</taxon>
        <taxon>Ceratobasidiaceae</taxon>
        <taxon>Rhizoctonia</taxon>
        <taxon>Rhizoctonia solani AG-1</taxon>
    </lineage>
</organism>
<dbReference type="Proteomes" id="UP000011668">
    <property type="component" value="Unassembled WGS sequence"/>
</dbReference>
<sequence length="184" mass="20419">MGSALICLFIVLSLFRCAISICCDSLDVCIYLDHINVNIFSAMSLIGRSFIISNFDRKYPFEKYVRTELLFLEFETCSEEIVACGCGFGFAATSDEVGGKGAMKKLPIQPPLNAPKNLSGPHDHGAQGPGFSDGGFFGFRTWILVSEGARHRFFPGRHRANLDIIFSFRTSRGVQQPDDYFPDV</sequence>
<feature type="chain" id="PRO_5003997305" description="Secreted protein" evidence="1">
    <location>
        <begin position="21"/>
        <end position="184"/>
    </location>
</feature>
<gene>
    <name evidence="2" type="ORF">AG1IA_08061</name>
</gene>
<dbReference type="STRING" id="983506.L8WI86"/>
<protein>
    <recommendedName>
        <fullName evidence="4">Secreted protein</fullName>
    </recommendedName>
</protein>
<accession>L8WI86</accession>
<dbReference type="HOGENOM" id="CLU_1469171_0_0_1"/>
<keyword evidence="3" id="KW-1185">Reference proteome</keyword>
<feature type="signal peptide" evidence="1">
    <location>
        <begin position="1"/>
        <end position="20"/>
    </location>
</feature>
<comment type="caution">
    <text evidence="2">The sequence shown here is derived from an EMBL/GenBank/DDBJ whole genome shotgun (WGS) entry which is preliminary data.</text>
</comment>
<reference evidence="2 3" key="1">
    <citation type="journal article" date="2013" name="Nat. Commun.">
        <title>The evolution and pathogenic mechanisms of the rice sheath blight pathogen.</title>
        <authorList>
            <person name="Zheng A."/>
            <person name="Lin R."/>
            <person name="Xu L."/>
            <person name="Qin P."/>
            <person name="Tang C."/>
            <person name="Ai P."/>
            <person name="Zhang D."/>
            <person name="Liu Y."/>
            <person name="Sun Z."/>
            <person name="Feng H."/>
            <person name="Wang Y."/>
            <person name="Chen Y."/>
            <person name="Liang X."/>
            <person name="Fu R."/>
            <person name="Li Q."/>
            <person name="Zhang J."/>
            <person name="Yu X."/>
            <person name="Xie Z."/>
            <person name="Ding L."/>
            <person name="Guan P."/>
            <person name="Tang J."/>
            <person name="Liang Y."/>
            <person name="Wang S."/>
            <person name="Deng Q."/>
            <person name="Li S."/>
            <person name="Zhu J."/>
            <person name="Wang L."/>
            <person name="Liu H."/>
            <person name="Li P."/>
        </authorList>
    </citation>
    <scope>NUCLEOTIDE SEQUENCE [LARGE SCALE GENOMIC DNA]</scope>
    <source>
        <strain evidence="3">AG-1 IA</strain>
    </source>
</reference>
<evidence type="ECO:0008006" key="4">
    <source>
        <dbReference type="Google" id="ProtNLM"/>
    </source>
</evidence>
<evidence type="ECO:0000256" key="1">
    <source>
        <dbReference type="SAM" id="SignalP"/>
    </source>
</evidence>
<name>L8WI86_THACA</name>
<dbReference type="AlphaFoldDB" id="L8WI86"/>
<dbReference type="EMBL" id="AFRT01002389">
    <property type="protein sequence ID" value="ELU37916.1"/>
    <property type="molecule type" value="Genomic_DNA"/>
</dbReference>